<keyword evidence="2" id="KW-0443">Lipid metabolism</keyword>
<dbReference type="InterPro" id="IPR007751">
    <property type="entry name" value="DUF676_lipase-like"/>
</dbReference>
<dbReference type="STRING" id="329884.A0A4U0WK04"/>
<feature type="domain" description="DUF676" evidence="4">
    <location>
        <begin position="443"/>
        <end position="590"/>
    </location>
</feature>
<feature type="compositionally biased region" description="Basic and acidic residues" evidence="3">
    <location>
        <begin position="958"/>
        <end position="974"/>
    </location>
</feature>
<feature type="compositionally biased region" description="Basic residues" evidence="3">
    <location>
        <begin position="773"/>
        <end position="788"/>
    </location>
</feature>
<feature type="compositionally biased region" description="Basic and acidic residues" evidence="3">
    <location>
        <begin position="407"/>
        <end position="416"/>
    </location>
</feature>
<gene>
    <name evidence="5" type="ORF">B0A55_10189</name>
</gene>
<feature type="region of interest" description="Disordered" evidence="3">
    <location>
        <begin position="407"/>
        <end position="434"/>
    </location>
</feature>
<sequence>MLLVHQAGSVKVGELVRYTLTYTPSNDRILPTPAHLYVKVKNTSAIPLRAAWLHGPYVLHVATYPATFNPHKKVEQPAKYGVPEYEPMLKAGGSWQAKLTVPDEIRETGADLGKRRVSSEQQGDGQEGKGSMTWIIEVTSQILFSTSASVNYEVLVGRDERSLDLGFAAVAGHGHGAPGQIKERQTSEKERKRAKKHGNAMTAGVYSKAVRLVAEDTEALWDKPGLPSWDEQPQRKSTDHANKSTEDSLDNKQSKRRKKLHLVILTHGLHSNLGADMLFLKESIDATVKQARMDAKERKAKYRQQERERRGDAHVSDETTGKSKEDTSTAPLSGGQEDIEGGDEGDEDEEETIVRGFTGNAIRTENGIQYLGKRLAKYILRFTYPDQPFLPVKKPLTRALTDTFKSDADKAKRDGQPSHSGSSVHHPSKPGQAPEELPYKFTSISFVGHSLGGLVQTYAIAYIHKHSPTFFQQIKPVNFICMASPMLGLSNENPLYVRFALDFGLVGKTGQDLGLTWRPNTIARGGWNAMIGGLGAGVKDTATGQHKEDPGAKPLLRILPTGPAHQVLRMFRNRTLYSNVVNDGIVPLRTSCLLFLDWRGLGKVEKARRENGLIGTVAEWGWAELTGANSTTVRPNIPPERMSSDEEEDDEHVRMGEGETVPQPDEDETAEDNKRLSHQLSYEEGSDGEPKRRASSLGKLPSQQDKGMLASFFDFFTPKAPERVKTPPPTSKKTSKALKRGQTVRPGEDELPEEAAEGQEGTTTDNPTMRPQSSHHHGGQVHSKKRPLATRGDSMLDAETGELQAPPKSSIFESAADILHPPLPSTQWLTDPSTRARTIFHDRVYHPEDIPPPPLKRPGSRLTRSFSSDASYTRSTSTGGAPSIASSNTLQDDSGAMKVEEKIARAYHKDLSWRKVLVRLEPDAHNNMIVRRMFANAYGWPVVKHLCDTHFADTYSARTRDENEPARERAKPMDEPVPADGGEQVKGQTDKGAPPERSMSEMREARDELRGLDVGRQRMEGSYSSKIGAGGAGVLRRQDSMGSVVWDDTYFEGSEDEEGDGEEGVDERTLVQRLLNPHAAATAAPAKPEPVHHSTAQRSEAAAPVSPTTESHRGLGPRSPT</sequence>
<feature type="region of interest" description="Disordered" evidence="3">
    <location>
        <begin position="295"/>
        <end position="350"/>
    </location>
</feature>
<feature type="compositionally biased region" description="Acidic residues" evidence="3">
    <location>
        <begin position="337"/>
        <end position="350"/>
    </location>
</feature>
<dbReference type="GO" id="GO:0016042">
    <property type="term" value="P:lipid catabolic process"/>
    <property type="evidence" value="ECO:0007669"/>
    <property type="project" value="UniProtKB-KW"/>
</dbReference>
<comment type="caution">
    <text evidence="5">The sequence shown here is derived from an EMBL/GenBank/DDBJ whole genome shotgun (WGS) entry which is preliminary data.</text>
</comment>
<feature type="compositionally biased region" description="Basic and acidic residues" evidence="3">
    <location>
        <begin position="295"/>
        <end position="327"/>
    </location>
</feature>
<dbReference type="EMBL" id="NAJQ01000990">
    <property type="protein sequence ID" value="TKA63057.1"/>
    <property type="molecule type" value="Genomic_DNA"/>
</dbReference>
<feature type="region of interest" description="Disordered" evidence="3">
    <location>
        <begin position="1075"/>
        <end position="1121"/>
    </location>
</feature>
<feature type="region of interest" description="Disordered" evidence="3">
    <location>
        <begin position="718"/>
        <end position="804"/>
    </location>
</feature>
<dbReference type="OrthoDB" id="5368485at2759"/>
<feature type="compositionally biased region" description="Basic and acidic residues" evidence="3">
    <location>
        <begin position="232"/>
        <end position="253"/>
    </location>
</feature>
<feature type="compositionally biased region" description="Polar residues" evidence="3">
    <location>
        <begin position="862"/>
        <end position="892"/>
    </location>
</feature>
<feature type="region of interest" description="Disordered" evidence="3">
    <location>
        <begin position="958"/>
        <end position="1003"/>
    </location>
</feature>
<evidence type="ECO:0000259" key="4">
    <source>
        <dbReference type="Pfam" id="PF05057"/>
    </source>
</evidence>
<dbReference type="SUPFAM" id="SSF53474">
    <property type="entry name" value="alpha/beta-Hydrolases"/>
    <property type="match status" value="1"/>
</dbReference>
<dbReference type="InterPro" id="IPR016445">
    <property type="entry name" value="Rog1_fam"/>
</dbReference>
<keyword evidence="6" id="KW-1185">Reference proteome</keyword>
<dbReference type="InterPro" id="IPR044294">
    <property type="entry name" value="Lipase-like"/>
</dbReference>
<feature type="region of interest" description="Disordered" evidence="3">
    <location>
        <begin position="845"/>
        <end position="892"/>
    </location>
</feature>
<evidence type="ECO:0000256" key="2">
    <source>
        <dbReference type="ARBA" id="ARBA00022963"/>
    </source>
</evidence>
<reference evidence="5 6" key="1">
    <citation type="submission" date="2017-03" db="EMBL/GenBank/DDBJ databases">
        <title>Genomes of endolithic fungi from Antarctica.</title>
        <authorList>
            <person name="Coleine C."/>
            <person name="Masonjones S."/>
            <person name="Stajich J.E."/>
        </authorList>
    </citation>
    <scope>NUCLEOTIDE SEQUENCE [LARGE SCALE GENOMIC DNA]</scope>
    <source>
        <strain evidence="5 6">CCFEE 5184</strain>
    </source>
</reference>
<keyword evidence="2" id="KW-0442">Lipid degradation</keyword>
<feature type="compositionally biased region" description="Low complexity" evidence="3">
    <location>
        <begin position="417"/>
        <end position="431"/>
    </location>
</feature>
<feature type="compositionally biased region" description="Basic and acidic residues" evidence="3">
    <location>
        <begin position="109"/>
        <end position="118"/>
    </location>
</feature>
<feature type="non-terminal residue" evidence="5">
    <location>
        <position position="1121"/>
    </location>
</feature>
<protein>
    <recommendedName>
        <fullName evidence="4">DUF676 domain-containing protein</fullName>
    </recommendedName>
</protein>
<feature type="region of interest" description="Disordered" evidence="3">
    <location>
        <begin position="629"/>
        <end position="705"/>
    </location>
</feature>
<dbReference type="AlphaFoldDB" id="A0A4U0WK04"/>
<dbReference type="Proteomes" id="UP000309340">
    <property type="component" value="Unassembled WGS sequence"/>
</dbReference>
<dbReference type="GO" id="GO:0047372">
    <property type="term" value="F:monoacylglycerol lipase activity"/>
    <property type="evidence" value="ECO:0007669"/>
    <property type="project" value="TreeGrafter"/>
</dbReference>
<evidence type="ECO:0000313" key="6">
    <source>
        <dbReference type="Proteomes" id="UP000309340"/>
    </source>
</evidence>
<organism evidence="5 6">
    <name type="scientific">Friedmanniomyces simplex</name>
    <dbReference type="NCBI Taxonomy" id="329884"/>
    <lineage>
        <taxon>Eukaryota</taxon>
        <taxon>Fungi</taxon>
        <taxon>Dikarya</taxon>
        <taxon>Ascomycota</taxon>
        <taxon>Pezizomycotina</taxon>
        <taxon>Dothideomycetes</taxon>
        <taxon>Dothideomycetidae</taxon>
        <taxon>Mycosphaerellales</taxon>
        <taxon>Teratosphaeriaceae</taxon>
        <taxon>Friedmanniomyces</taxon>
    </lineage>
</organism>
<dbReference type="InterPro" id="IPR029058">
    <property type="entry name" value="AB_hydrolase_fold"/>
</dbReference>
<name>A0A4U0WK04_9PEZI</name>
<proteinExistence type="inferred from homology"/>
<feature type="region of interest" description="Disordered" evidence="3">
    <location>
        <begin position="173"/>
        <end position="201"/>
    </location>
</feature>
<feature type="region of interest" description="Disordered" evidence="3">
    <location>
        <begin position="109"/>
        <end position="129"/>
    </location>
</feature>
<comment type="similarity">
    <text evidence="1">Belongs to the putative lipase ROG1 family.</text>
</comment>
<feature type="region of interest" description="Disordered" evidence="3">
    <location>
        <begin position="222"/>
        <end position="256"/>
    </location>
</feature>
<dbReference type="PANTHER" id="PTHR12482:SF62">
    <property type="entry name" value="LIPASE ROG1-RELATED"/>
    <property type="match status" value="1"/>
</dbReference>
<evidence type="ECO:0000256" key="1">
    <source>
        <dbReference type="ARBA" id="ARBA00007920"/>
    </source>
</evidence>
<evidence type="ECO:0000313" key="5">
    <source>
        <dbReference type="EMBL" id="TKA63057.1"/>
    </source>
</evidence>
<feature type="domain" description="DUF676" evidence="4">
    <location>
        <begin position="257"/>
        <end position="296"/>
    </location>
</feature>
<dbReference type="PIRSF" id="PIRSF005412">
    <property type="entry name" value="UCP005412_abhydr"/>
    <property type="match status" value="1"/>
</dbReference>
<dbReference type="Pfam" id="PF05057">
    <property type="entry name" value="DUF676"/>
    <property type="match status" value="2"/>
</dbReference>
<feature type="compositionally biased region" description="Basic and acidic residues" evidence="3">
    <location>
        <begin position="181"/>
        <end position="191"/>
    </location>
</feature>
<evidence type="ECO:0000256" key="3">
    <source>
        <dbReference type="SAM" id="MobiDB-lite"/>
    </source>
</evidence>
<accession>A0A4U0WK04</accession>
<dbReference type="PANTHER" id="PTHR12482">
    <property type="entry name" value="LIPASE ROG1-RELATED-RELATED"/>
    <property type="match status" value="1"/>
</dbReference>
<feature type="compositionally biased region" description="Low complexity" evidence="3">
    <location>
        <begin position="1077"/>
        <end position="1086"/>
    </location>
</feature>